<keyword evidence="1" id="KW-0175">Coiled coil</keyword>
<feature type="transmembrane region" description="Helical" evidence="3">
    <location>
        <begin position="164"/>
        <end position="184"/>
    </location>
</feature>
<evidence type="ECO:0000256" key="2">
    <source>
        <dbReference type="SAM" id="MobiDB-lite"/>
    </source>
</evidence>
<dbReference type="EMBL" id="JAMYQB010000004">
    <property type="protein sequence ID" value="MER9403963.1"/>
    <property type="molecule type" value="Genomic_DNA"/>
</dbReference>
<feature type="compositionally biased region" description="Basic residues" evidence="2">
    <location>
        <begin position="1"/>
        <end position="12"/>
    </location>
</feature>
<dbReference type="Proteomes" id="UP001433071">
    <property type="component" value="Unassembled WGS sequence"/>
</dbReference>
<keyword evidence="3" id="KW-0472">Membrane</keyword>
<dbReference type="Gene3D" id="1.10.287.1490">
    <property type="match status" value="1"/>
</dbReference>
<feature type="coiled-coil region" evidence="1">
    <location>
        <begin position="303"/>
        <end position="330"/>
    </location>
</feature>
<evidence type="ECO:0000256" key="1">
    <source>
        <dbReference type="SAM" id="Coils"/>
    </source>
</evidence>
<organism evidence="4 5">
    <name type="scientific">Mesorhizobium caraganae</name>
    <dbReference type="NCBI Taxonomy" id="483206"/>
    <lineage>
        <taxon>Bacteria</taxon>
        <taxon>Pseudomonadati</taxon>
        <taxon>Pseudomonadota</taxon>
        <taxon>Alphaproteobacteria</taxon>
        <taxon>Hyphomicrobiales</taxon>
        <taxon>Phyllobacteriaceae</taxon>
        <taxon>Mesorhizobium</taxon>
    </lineage>
</organism>
<feature type="region of interest" description="Disordered" evidence="2">
    <location>
        <begin position="1"/>
        <end position="159"/>
    </location>
</feature>
<keyword evidence="5" id="KW-1185">Reference proteome</keyword>
<feature type="compositionally biased region" description="Basic and acidic residues" evidence="2">
    <location>
        <begin position="30"/>
        <end position="39"/>
    </location>
</feature>
<evidence type="ECO:0000313" key="5">
    <source>
        <dbReference type="Proteomes" id="UP001433071"/>
    </source>
</evidence>
<comment type="caution">
    <text evidence="4">The sequence shown here is derived from an EMBL/GenBank/DDBJ whole genome shotgun (WGS) entry which is preliminary data.</text>
</comment>
<keyword evidence="3" id="KW-0812">Transmembrane</keyword>
<keyword evidence="3" id="KW-1133">Transmembrane helix</keyword>
<reference evidence="4 5" key="1">
    <citation type="journal article" date="2024" name="Proc. Natl. Acad. Sci. U.S.A.">
        <title>The evolutionary genomics of adaptation to stress in wild rhizobium bacteria.</title>
        <authorList>
            <person name="Kehlet-Delgado H."/>
            <person name="Montoya A.P."/>
            <person name="Jensen K.T."/>
            <person name="Wendlandt C.E."/>
            <person name="Dexheimer C."/>
            <person name="Roberts M."/>
            <person name="Torres Martinez L."/>
            <person name="Friesen M.L."/>
            <person name="Griffitts J.S."/>
            <person name="Porter S.S."/>
        </authorList>
    </citation>
    <scope>NUCLEOTIDE SEQUENCE [LARGE SCALE GENOMIC DNA]</scope>
    <source>
        <strain evidence="4 5">M0641</strain>
    </source>
</reference>
<evidence type="ECO:0000256" key="3">
    <source>
        <dbReference type="SAM" id="Phobius"/>
    </source>
</evidence>
<gene>
    <name evidence="4" type="ORF">NKI36_07850</name>
</gene>
<proteinExistence type="predicted"/>
<evidence type="ECO:0000313" key="4">
    <source>
        <dbReference type="EMBL" id="MER9403963.1"/>
    </source>
</evidence>
<name>A0ABV1YW25_9HYPH</name>
<accession>A0ABV1YW25</accession>
<protein>
    <submittedName>
        <fullName evidence="4">Phage tail protein</fullName>
    </submittedName>
</protein>
<dbReference type="RefSeq" id="WP_352557013.1">
    <property type="nucleotide sequence ID" value="NZ_JAMYQB010000004.1"/>
</dbReference>
<feature type="compositionally biased region" description="Basic and acidic residues" evidence="2">
    <location>
        <begin position="75"/>
        <end position="91"/>
    </location>
</feature>
<sequence length="503" mass="50311">MVKTPKMRHSKSRREPVTIELEPGAVSRIVDADAAKADGDVAASPGPGATETSAESVMHEEAAATTDAQPETPDEPVHADQADLEPWEHSDAAAQAAPESTGAKVSGEPERPYPTASDAPSHARTSDYSFEDASPKPGASKETPDTAEVRSQPMAAQPKRSNGIAAGIIGGVIALAAAGGLQFAGVLGAPGSGGGTVSLDGVNGEIASLKSEIADLREASGSGAATAKVDGLSSTLDQVKADVASLKSAVEQGGAGDNAGLAALGDKVKQIETAVAALGQAGSTAPVDLAPLTEKLAGLDTLVKSAGEAAKAQEAKIAALEQSVTQLAGKVDAQASQPKIAMAIAASALKAALDRGAPFAAELETFAAISPDAPQIAALRPYAEKGVPTRIEIAGEVDSAANAMVAAATPVDENAGFFQNLLSSAESLVKVRPIGAVEGAGAPETVARMEVAVNQGDYAKALSEYATLPDAVKAAGADFAGKLKARVEVETQVDALIAGAMKA</sequence>